<organism evidence="1 2">
    <name type="scientific">Brucella rhizosphaerae</name>
    <dbReference type="NCBI Taxonomy" id="571254"/>
    <lineage>
        <taxon>Bacteria</taxon>
        <taxon>Pseudomonadati</taxon>
        <taxon>Pseudomonadota</taxon>
        <taxon>Alphaproteobacteria</taxon>
        <taxon>Hyphomicrobiales</taxon>
        <taxon>Brucellaceae</taxon>
        <taxon>Brucella/Ochrobactrum group</taxon>
        <taxon>Brucella</taxon>
    </lineage>
</organism>
<proteinExistence type="predicted"/>
<dbReference type="AlphaFoldDB" id="A0A256FP71"/>
<gene>
    <name evidence="1" type="ORF">CEV32_4260</name>
</gene>
<evidence type="ECO:0000313" key="2">
    <source>
        <dbReference type="Proteomes" id="UP000216345"/>
    </source>
</evidence>
<dbReference type="EMBL" id="NNRK01000022">
    <property type="protein sequence ID" value="OYR16627.1"/>
    <property type="molecule type" value="Genomic_DNA"/>
</dbReference>
<comment type="caution">
    <text evidence="1">The sequence shown here is derived from an EMBL/GenBank/DDBJ whole genome shotgun (WGS) entry which is preliminary data.</text>
</comment>
<dbReference type="Proteomes" id="UP000216345">
    <property type="component" value="Unassembled WGS sequence"/>
</dbReference>
<protein>
    <submittedName>
        <fullName evidence="1">Uncharacterized protein</fullName>
    </submittedName>
</protein>
<evidence type="ECO:0000313" key="1">
    <source>
        <dbReference type="EMBL" id="OYR16627.1"/>
    </source>
</evidence>
<reference evidence="1 2" key="1">
    <citation type="submission" date="2017-07" db="EMBL/GenBank/DDBJ databases">
        <title>Phylogenetic study on the rhizospheric bacterium Ochrobactrum sp. A44.</title>
        <authorList>
            <person name="Krzyzanowska D.M."/>
            <person name="Ossowicki A."/>
            <person name="Rajewska M."/>
            <person name="Maciag T."/>
            <person name="Kaczynski Z."/>
            <person name="Czerwicka M."/>
            <person name="Jafra S."/>
        </authorList>
    </citation>
    <scope>NUCLEOTIDE SEQUENCE [LARGE SCALE GENOMIC DNA]</scope>
    <source>
        <strain evidence="1 2">PR17</strain>
    </source>
</reference>
<sequence>MLSETNSSVSVILDAKSANALLPVQTNFVPNDRVAIME</sequence>
<accession>A0A256FP71</accession>
<keyword evidence="2" id="KW-1185">Reference proteome</keyword>
<name>A0A256FP71_9HYPH</name>